<dbReference type="GO" id="GO:0016874">
    <property type="term" value="F:ligase activity"/>
    <property type="evidence" value="ECO:0007669"/>
    <property type="project" value="UniProtKB-KW"/>
</dbReference>
<dbReference type="InterPro" id="IPR009097">
    <property type="entry name" value="Cyclic_Pdiesterase"/>
</dbReference>
<protein>
    <submittedName>
        <fullName evidence="1 2">2'-5' RNA ligase</fullName>
    </submittedName>
</protein>
<dbReference type="Proteomes" id="UP000553957">
    <property type="component" value="Unassembled WGS sequence"/>
</dbReference>
<evidence type="ECO:0000313" key="1">
    <source>
        <dbReference type="EMBL" id="MBB6564711.1"/>
    </source>
</evidence>
<dbReference type="Proteomes" id="UP000534306">
    <property type="component" value="Unassembled WGS sequence"/>
</dbReference>
<dbReference type="RefSeq" id="WP_171674900.1">
    <property type="nucleotide sequence ID" value="NZ_BAAAGT010000006.1"/>
</dbReference>
<organism evidence="2 3">
    <name type="scientific">Kribbella sandramycini</name>
    <dbReference type="NCBI Taxonomy" id="60450"/>
    <lineage>
        <taxon>Bacteria</taxon>
        <taxon>Bacillati</taxon>
        <taxon>Actinomycetota</taxon>
        <taxon>Actinomycetes</taxon>
        <taxon>Propionibacteriales</taxon>
        <taxon>Kribbellaceae</taxon>
        <taxon>Kribbella</taxon>
    </lineage>
</organism>
<evidence type="ECO:0000313" key="4">
    <source>
        <dbReference type="Proteomes" id="UP000553957"/>
    </source>
</evidence>
<proteinExistence type="predicted"/>
<reference evidence="1 4" key="2">
    <citation type="submission" date="2020-08" db="EMBL/GenBank/DDBJ databases">
        <title>Sequencing the genomes of 1000 actinobacteria strains.</title>
        <authorList>
            <person name="Klenk H.-P."/>
        </authorList>
    </citation>
    <scope>NUCLEOTIDE SEQUENCE [LARGE SCALE GENOMIC DNA]</scope>
    <source>
        <strain evidence="1 4">DSM 15626</strain>
    </source>
</reference>
<accession>A0A7Y4L154</accession>
<keyword evidence="2" id="KW-0436">Ligase</keyword>
<dbReference type="Gene3D" id="3.90.1140.10">
    <property type="entry name" value="Cyclic phosphodiesterase"/>
    <property type="match status" value="1"/>
</dbReference>
<sequence length="212" mass="23884">MTDEVRDHWYWRPGWRQGRSFYTWHVVFPYAPALSTLRDKYEPLLASMPELTPVPARWLHLTLQGVGFADKVSRAELDSLVSAARRRLRSVEPFGVTIGPAIVDVESLQLPVRPSHQVRQVWMALRDAITEVCGADSIPAFPDLDPHISIGYWNRPAPAAPLRERVHQFSAGSTQIYLNEVSLLDLNRDHQCYQWSSHATIGLGHLAGGANV</sequence>
<dbReference type="EMBL" id="JACHKF010000001">
    <property type="protein sequence ID" value="MBB6564711.1"/>
    <property type="molecule type" value="Genomic_DNA"/>
</dbReference>
<dbReference type="SUPFAM" id="SSF55144">
    <property type="entry name" value="LigT-like"/>
    <property type="match status" value="1"/>
</dbReference>
<name>A0A7Y4L154_9ACTN</name>
<dbReference type="Pfam" id="PF13563">
    <property type="entry name" value="2_5_RNA_ligase2"/>
    <property type="match status" value="1"/>
</dbReference>
<evidence type="ECO:0000313" key="2">
    <source>
        <dbReference type="EMBL" id="NOL42413.1"/>
    </source>
</evidence>
<dbReference type="EMBL" id="JABJRC010000004">
    <property type="protein sequence ID" value="NOL42413.1"/>
    <property type="molecule type" value="Genomic_DNA"/>
</dbReference>
<reference evidence="2 3" key="1">
    <citation type="submission" date="2020-05" db="EMBL/GenBank/DDBJ databases">
        <title>Genome sequence of Kribbella sandramycini ATCC 39419.</title>
        <authorList>
            <person name="Maclea K.S."/>
            <person name="Fair J.L."/>
        </authorList>
    </citation>
    <scope>NUCLEOTIDE SEQUENCE [LARGE SCALE GENOMIC DNA]</scope>
    <source>
        <strain evidence="2 3">ATCC 39419</strain>
    </source>
</reference>
<comment type="caution">
    <text evidence="2">The sequence shown here is derived from an EMBL/GenBank/DDBJ whole genome shotgun (WGS) entry which is preliminary data.</text>
</comment>
<evidence type="ECO:0000313" key="3">
    <source>
        <dbReference type="Proteomes" id="UP000534306"/>
    </source>
</evidence>
<dbReference type="AlphaFoldDB" id="A0A7Y4L154"/>
<gene>
    <name evidence="1" type="ORF">HNR71_000348</name>
    <name evidence="2" type="ORF">HPO96_19375</name>
</gene>
<keyword evidence="3" id="KW-1185">Reference proteome</keyword>